<accession>A0A1I3GH25</accession>
<keyword evidence="2" id="KW-1185">Reference proteome</keyword>
<reference evidence="1 2" key="1">
    <citation type="submission" date="2016-10" db="EMBL/GenBank/DDBJ databases">
        <authorList>
            <person name="de Groot N.N."/>
        </authorList>
    </citation>
    <scope>NUCLEOTIDE SEQUENCE [LARGE SCALE GENOMIC DNA]</scope>
    <source>
        <strain evidence="1 2">DSM 19073</strain>
    </source>
</reference>
<evidence type="ECO:0000313" key="1">
    <source>
        <dbReference type="EMBL" id="SFI22776.1"/>
    </source>
</evidence>
<evidence type="ECO:0000313" key="2">
    <source>
        <dbReference type="Proteomes" id="UP000199110"/>
    </source>
</evidence>
<dbReference type="STRING" id="390807.SAMN04488095_0194"/>
<organism evidence="1 2">
    <name type="scientific">Jannaschia pohangensis</name>
    <dbReference type="NCBI Taxonomy" id="390807"/>
    <lineage>
        <taxon>Bacteria</taxon>
        <taxon>Pseudomonadati</taxon>
        <taxon>Pseudomonadota</taxon>
        <taxon>Alphaproteobacteria</taxon>
        <taxon>Rhodobacterales</taxon>
        <taxon>Roseobacteraceae</taxon>
        <taxon>Jannaschia</taxon>
    </lineage>
</organism>
<dbReference type="RefSeq" id="WP_139212197.1">
    <property type="nucleotide sequence ID" value="NZ_FORA01000001.1"/>
</dbReference>
<dbReference type="Proteomes" id="UP000199110">
    <property type="component" value="Unassembled WGS sequence"/>
</dbReference>
<dbReference type="AlphaFoldDB" id="A0A1I3GH25"/>
<protein>
    <submittedName>
        <fullName evidence="1">Uncharacterized protein</fullName>
    </submittedName>
</protein>
<name>A0A1I3GH25_9RHOB</name>
<sequence length="287" mass="30921">MASFADDGRPAFDVPFWQGLIEAESCSPDTLVDALRDPQGRRQCRTGARRCFEASALTLARMCGAGPEAIPASPCAARFEASKGDGLACLINRGYAVPHPVIAAQVTPEMLNSPGGAILLTMGGGRMDVAPAQLNLSPADLADETDDKVFPAHHRAVLARITALLDAMPRPREIRKYDGMSLPDRRRIMSAIEASIPRVVNGCPIETGGRSAFAAILDTPEVKAEMEDLVEALALLARALNGEEVTVPERAETPKAEPRCQSRPQDTVYPRIVETIGFAFGMMERQR</sequence>
<dbReference type="EMBL" id="FORA01000001">
    <property type="protein sequence ID" value="SFI22776.1"/>
    <property type="molecule type" value="Genomic_DNA"/>
</dbReference>
<gene>
    <name evidence="1" type="ORF">SAMN04488095_0194</name>
</gene>
<proteinExistence type="predicted"/>